<evidence type="ECO:0000313" key="2">
    <source>
        <dbReference type="EMBL" id="MDM3929416.1"/>
    </source>
</evidence>
<protein>
    <recommendedName>
        <fullName evidence="4">Lipoprotein LpqS</fullName>
    </recommendedName>
</protein>
<organism evidence="2 3">
    <name type="scientific">Mycobacterium intracellulare subsp. chimaera</name>
    <dbReference type="NCBI Taxonomy" id="222805"/>
    <lineage>
        <taxon>Bacteria</taxon>
        <taxon>Bacillati</taxon>
        <taxon>Actinomycetota</taxon>
        <taxon>Actinomycetes</taxon>
        <taxon>Mycobacteriales</taxon>
        <taxon>Mycobacteriaceae</taxon>
        <taxon>Mycobacterium</taxon>
        <taxon>Mycobacterium avium complex (MAC)</taxon>
    </lineage>
</organism>
<evidence type="ECO:0000313" key="3">
    <source>
        <dbReference type="Proteomes" id="UP001529272"/>
    </source>
</evidence>
<dbReference type="Proteomes" id="UP001529272">
    <property type="component" value="Unassembled WGS sequence"/>
</dbReference>
<reference evidence="3" key="1">
    <citation type="submission" date="2023-06" db="EMBL/GenBank/DDBJ databases">
        <title>Itaconate inhibition of nontuberculous mycobacteria.</title>
        <authorList>
            <person name="Spilker T."/>
        </authorList>
    </citation>
    <scope>NUCLEOTIDE SEQUENCE [LARGE SCALE GENOMIC DNA]</scope>
    <source>
        <strain evidence="3">FLAC1071</strain>
    </source>
</reference>
<sequence length="149" mass="15368">MRGARADIPHVTASGRLWSRSAVGVAAIATAVAMWVLVIGGHFELRSESPAPHPAHSLVTSLGSEFTIDIAHPHLDSRSSVTHPEAFAAAVLPNSPATTAAALGVAVAVLVAVGLLWQRVMLAGRSPPGGLAAALTGQDLLTRFCLSRR</sequence>
<dbReference type="RefSeq" id="WP_225336844.1">
    <property type="nucleotide sequence ID" value="NZ_CP012885.2"/>
</dbReference>
<dbReference type="InterPro" id="IPR058714">
    <property type="entry name" value="LpqS"/>
</dbReference>
<accession>A0ABT7P808</accession>
<gene>
    <name evidence="2" type="ORF">QRB35_25905</name>
</gene>
<reference evidence="2 3" key="2">
    <citation type="submission" date="2023-06" db="EMBL/GenBank/DDBJ databases">
        <title>Itaconate inhibition of nontuberculous mycobacteria.</title>
        <authorList>
            <person name="Breen P."/>
            <person name="Zimbric M."/>
            <person name="Caverly L."/>
        </authorList>
    </citation>
    <scope>NUCLEOTIDE SEQUENCE [LARGE SCALE GENOMIC DNA]</scope>
    <source>
        <strain evidence="2 3">FLAC1071</strain>
    </source>
</reference>
<feature type="transmembrane region" description="Helical" evidence="1">
    <location>
        <begin position="21"/>
        <end position="43"/>
    </location>
</feature>
<keyword evidence="1" id="KW-0472">Membrane</keyword>
<name>A0ABT7P808_MYCIT</name>
<proteinExistence type="predicted"/>
<dbReference type="Pfam" id="PF26327">
    <property type="entry name" value="LpqS"/>
    <property type="match status" value="1"/>
</dbReference>
<evidence type="ECO:0008006" key="4">
    <source>
        <dbReference type="Google" id="ProtNLM"/>
    </source>
</evidence>
<keyword evidence="1" id="KW-0812">Transmembrane</keyword>
<feature type="transmembrane region" description="Helical" evidence="1">
    <location>
        <begin position="97"/>
        <end position="117"/>
    </location>
</feature>
<keyword evidence="3" id="KW-1185">Reference proteome</keyword>
<evidence type="ECO:0000256" key="1">
    <source>
        <dbReference type="SAM" id="Phobius"/>
    </source>
</evidence>
<keyword evidence="1" id="KW-1133">Transmembrane helix</keyword>
<dbReference type="EMBL" id="JASZZX010000036">
    <property type="protein sequence ID" value="MDM3929416.1"/>
    <property type="molecule type" value="Genomic_DNA"/>
</dbReference>
<comment type="caution">
    <text evidence="2">The sequence shown here is derived from an EMBL/GenBank/DDBJ whole genome shotgun (WGS) entry which is preliminary data.</text>
</comment>